<dbReference type="InterPro" id="IPR010987">
    <property type="entry name" value="Glutathione-S-Trfase_C-like"/>
</dbReference>
<dbReference type="InterPro" id="IPR051270">
    <property type="entry name" value="Tyrosine-tRNA_ligase_regulator"/>
</dbReference>
<dbReference type="Gene3D" id="2.40.50.140">
    <property type="entry name" value="Nucleic acid-binding proteins"/>
    <property type="match status" value="1"/>
</dbReference>
<feature type="domain" description="TRNA-binding" evidence="6">
    <location>
        <begin position="232"/>
        <end position="338"/>
    </location>
</feature>
<dbReference type="AlphaFoldDB" id="A0A0C3AZQ5"/>
<dbReference type="PROSITE" id="PS50886">
    <property type="entry name" value="TRBD"/>
    <property type="match status" value="1"/>
</dbReference>
<evidence type="ECO:0000256" key="1">
    <source>
        <dbReference type="ARBA" id="ARBA00022555"/>
    </source>
</evidence>
<feature type="compositionally biased region" description="Basic and acidic residues" evidence="4">
    <location>
        <begin position="134"/>
        <end position="149"/>
    </location>
</feature>
<keyword evidence="2 3" id="KW-0694">RNA-binding</keyword>
<evidence type="ECO:0000259" key="5">
    <source>
        <dbReference type="PROSITE" id="PS50405"/>
    </source>
</evidence>
<name>A0A0C3AZQ5_SERVB</name>
<keyword evidence="1 3" id="KW-0820">tRNA-binding</keyword>
<sequence length="404" mass="42974">MSNEALFANLPTAVRELVAQSSSQVGESQLEKKEVAEWIAKASDTSLAPASTLPNLNNELNSKTYLVGNGITAADVAIYGSLHPIVSALQPSEYYATPALTRYFDHIQHDASIRSSASAPALVNFDIANAPKQERKVEAPVKKKKKDETSATATEEATPATSSKKQKGTALAAGTEEPANSAETSAAGKKEKKEKTKKEPAVAGATGGKKGESSKAASGSATPVAADSGDPIPSMIELRVGHIVDIKVHPDADGLYVEQIDIGEETGPRTVISGLVNYIPIERMRDRYLVAVCNLKPANMRGIKSHAMVLWATSKDGKDAGIELVEPPPGSKPGERIYFEGYEDKEALSQLNPKKKIFEAIQPGFTTLESHEAAWVDPVTKSAHRIRTKDGVCMAPTFVGASLS</sequence>
<dbReference type="OrthoDB" id="19141at2759"/>
<dbReference type="Pfam" id="PF01588">
    <property type="entry name" value="tRNA_bind"/>
    <property type="match status" value="1"/>
</dbReference>
<accession>A0A0C3AZQ5</accession>
<dbReference type="Proteomes" id="UP000054097">
    <property type="component" value="Unassembled WGS sequence"/>
</dbReference>
<evidence type="ECO:0000256" key="2">
    <source>
        <dbReference type="ARBA" id="ARBA00022884"/>
    </source>
</evidence>
<protein>
    <recommendedName>
        <fullName evidence="9">tRNA-binding domain-containing protein</fullName>
    </recommendedName>
</protein>
<feature type="domain" description="GST C-terminal" evidence="5">
    <location>
        <begin position="1"/>
        <end position="139"/>
    </location>
</feature>
<dbReference type="GO" id="GO:0000049">
    <property type="term" value="F:tRNA binding"/>
    <property type="evidence" value="ECO:0007669"/>
    <property type="project" value="UniProtKB-UniRule"/>
</dbReference>
<feature type="region of interest" description="Disordered" evidence="4">
    <location>
        <begin position="134"/>
        <end position="230"/>
    </location>
</feature>
<dbReference type="SUPFAM" id="SSF47616">
    <property type="entry name" value="GST C-terminal domain-like"/>
    <property type="match status" value="1"/>
</dbReference>
<dbReference type="InterPro" id="IPR002547">
    <property type="entry name" value="tRNA-bd_dom"/>
</dbReference>
<feature type="compositionally biased region" description="Basic and acidic residues" evidence="4">
    <location>
        <begin position="188"/>
        <end position="200"/>
    </location>
</feature>
<dbReference type="InterPro" id="IPR053836">
    <property type="entry name" value="Arc1-like_N"/>
</dbReference>
<organism evidence="7 8">
    <name type="scientific">Serendipita vermifera MAFF 305830</name>
    <dbReference type="NCBI Taxonomy" id="933852"/>
    <lineage>
        <taxon>Eukaryota</taxon>
        <taxon>Fungi</taxon>
        <taxon>Dikarya</taxon>
        <taxon>Basidiomycota</taxon>
        <taxon>Agaricomycotina</taxon>
        <taxon>Agaricomycetes</taxon>
        <taxon>Sebacinales</taxon>
        <taxon>Serendipitaceae</taxon>
        <taxon>Serendipita</taxon>
    </lineage>
</organism>
<dbReference type="PANTHER" id="PTHR11586:SF33">
    <property type="entry name" value="AMINOACYL TRNA SYNTHASE COMPLEX-INTERACTING MULTIFUNCTIONAL PROTEIN 1"/>
    <property type="match status" value="1"/>
</dbReference>
<reference evidence="8" key="2">
    <citation type="submission" date="2015-01" db="EMBL/GenBank/DDBJ databases">
        <title>Evolutionary Origins and Diversification of the Mycorrhizal Mutualists.</title>
        <authorList>
            <consortium name="DOE Joint Genome Institute"/>
            <consortium name="Mycorrhizal Genomics Consortium"/>
            <person name="Kohler A."/>
            <person name="Kuo A."/>
            <person name="Nagy L.G."/>
            <person name="Floudas D."/>
            <person name="Copeland A."/>
            <person name="Barry K.W."/>
            <person name="Cichocki N."/>
            <person name="Veneault-Fourrey C."/>
            <person name="LaButti K."/>
            <person name="Lindquist E.A."/>
            <person name="Lipzen A."/>
            <person name="Lundell T."/>
            <person name="Morin E."/>
            <person name="Murat C."/>
            <person name="Riley R."/>
            <person name="Ohm R."/>
            <person name="Sun H."/>
            <person name="Tunlid A."/>
            <person name="Henrissat B."/>
            <person name="Grigoriev I.V."/>
            <person name="Hibbett D.S."/>
            <person name="Martin F."/>
        </authorList>
    </citation>
    <scope>NUCLEOTIDE SEQUENCE [LARGE SCALE GENOMIC DNA]</scope>
    <source>
        <strain evidence="8">MAFF 305830</strain>
    </source>
</reference>
<evidence type="ECO:0000313" key="8">
    <source>
        <dbReference type="Proteomes" id="UP000054097"/>
    </source>
</evidence>
<dbReference type="EMBL" id="KN824286">
    <property type="protein sequence ID" value="KIM30000.1"/>
    <property type="molecule type" value="Genomic_DNA"/>
</dbReference>
<proteinExistence type="predicted"/>
<evidence type="ECO:0000256" key="4">
    <source>
        <dbReference type="SAM" id="MobiDB-lite"/>
    </source>
</evidence>
<reference evidence="7 8" key="1">
    <citation type="submission" date="2014-04" db="EMBL/GenBank/DDBJ databases">
        <authorList>
            <consortium name="DOE Joint Genome Institute"/>
            <person name="Kuo A."/>
            <person name="Zuccaro A."/>
            <person name="Kohler A."/>
            <person name="Nagy L.G."/>
            <person name="Floudas D."/>
            <person name="Copeland A."/>
            <person name="Barry K.W."/>
            <person name="Cichocki N."/>
            <person name="Veneault-Fourrey C."/>
            <person name="LaButti K."/>
            <person name="Lindquist E.A."/>
            <person name="Lipzen A."/>
            <person name="Lundell T."/>
            <person name="Morin E."/>
            <person name="Murat C."/>
            <person name="Sun H."/>
            <person name="Tunlid A."/>
            <person name="Henrissat B."/>
            <person name="Grigoriev I.V."/>
            <person name="Hibbett D.S."/>
            <person name="Martin F."/>
            <person name="Nordberg H.P."/>
            <person name="Cantor M.N."/>
            <person name="Hua S.X."/>
        </authorList>
    </citation>
    <scope>NUCLEOTIDE SEQUENCE [LARGE SCALE GENOMIC DNA]</scope>
    <source>
        <strain evidence="7 8">MAFF 305830</strain>
    </source>
</reference>
<dbReference type="HOGENOM" id="CLU_009710_6_6_1"/>
<evidence type="ECO:0000313" key="7">
    <source>
        <dbReference type="EMBL" id="KIM30000.1"/>
    </source>
</evidence>
<dbReference type="STRING" id="933852.A0A0C3AZQ5"/>
<dbReference type="Pfam" id="PF21972">
    <property type="entry name" value="Arc1p_N_like"/>
    <property type="match status" value="1"/>
</dbReference>
<dbReference type="Gene3D" id="1.20.1050.10">
    <property type="match status" value="1"/>
</dbReference>
<dbReference type="InterPro" id="IPR012340">
    <property type="entry name" value="NA-bd_OB-fold"/>
</dbReference>
<evidence type="ECO:0008006" key="9">
    <source>
        <dbReference type="Google" id="ProtNLM"/>
    </source>
</evidence>
<dbReference type="InterPro" id="IPR036282">
    <property type="entry name" value="Glutathione-S-Trfase_C_sf"/>
</dbReference>
<keyword evidence="8" id="KW-1185">Reference proteome</keyword>
<dbReference type="PROSITE" id="PS50405">
    <property type="entry name" value="GST_CTER"/>
    <property type="match status" value="1"/>
</dbReference>
<gene>
    <name evidence="7" type="ORF">M408DRAFT_328432</name>
</gene>
<evidence type="ECO:0000256" key="3">
    <source>
        <dbReference type="PROSITE-ProRule" id="PRU00209"/>
    </source>
</evidence>
<feature type="compositionally biased region" description="Low complexity" evidence="4">
    <location>
        <begin position="150"/>
        <end position="163"/>
    </location>
</feature>
<dbReference type="PANTHER" id="PTHR11586">
    <property type="entry name" value="TRNA-AMINOACYLATION COFACTOR ARC1 FAMILY MEMBER"/>
    <property type="match status" value="1"/>
</dbReference>
<evidence type="ECO:0000259" key="6">
    <source>
        <dbReference type="PROSITE" id="PS50886"/>
    </source>
</evidence>
<dbReference type="CDD" id="cd02799">
    <property type="entry name" value="tRNA_bind_EMAP-II_like"/>
    <property type="match status" value="1"/>
</dbReference>
<dbReference type="CDD" id="cd10289">
    <property type="entry name" value="GST_C_AaRS_like"/>
    <property type="match status" value="1"/>
</dbReference>
<dbReference type="GO" id="GO:0017102">
    <property type="term" value="C:methionyl glutamyl tRNA synthetase complex"/>
    <property type="evidence" value="ECO:0007669"/>
    <property type="project" value="TreeGrafter"/>
</dbReference>
<dbReference type="SUPFAM" id="SSF50249">
    <property type="entry name" value="Nucleic acid-binding proteins"/>
    <property type="match status" value="1"/>
</dbReference>